<proteinExistence type="predicted"/>
<keyword evidence="3" id="KW-1185">Reference proteome</keyword>
<sequence length="464" mass="50780">MSCSEVHTDEIALGNGCFNYPAAPTTPIEAVGRVSRSPIKSRMETSYLQNTNEAFRSHRQPASRPTTSKSAPIHLDQQAVQNSIADADAEDVQDRSPGWKLSLIKKTPIKPTVDTFWAKYPSLAGDQQQPFPARPVSMVGPWTPWTPWWLPSPLTVASSSLAHLIPSDDAPLSQSADSPLSTPQDNLHNRIDCEEEIFVSVSNLDRVNNNNDHYIYHPRGSSTSNTAVATTAATDSLDIVLHNDTVVPCSSSVLTCKKESLWSYWDVQQEKDKGQQAEDQSSTQKMSPMRTTAVASTTLLTSMELTDPLGASSPTLPTPTQTNMFSHAPTPSSTPQGGVQFSNCTEVIGTPRLQGTHSRIVEQEGDIVVTPTWTTSACCSSTTSMAGLGLGIRLPYLHDYKSVKTTTPETVAVAEAMDRIRHRVASSELHQQYSYLARSNRLLELPLRDEREKGNSEKDSDTRS</sequence>
<feature type="region of interest" description="Disordered" evidence="1">
    <location>
        <begin position="271"/>
        <end position="291"/>
    </location>
</feature>
<dbReference type="OrthoDB" id="2435409at2759"/>
<accession>A0A9P6UQK0</accession>
<protein>
    <submittedName>
        <fullName evidence="2">Uncharacterized protein</fullName>
    </submittedName>
</protein>
<evidence type="ECO:0000313" key="2">
    <source>
        <dbReference type="EMBL" id="KAG0315395.1"/>
    </source>
</evidence>
<dbReference type="Proteomes" id="UP000823405">
    <property type="component" value="Unassembled WGS sequence"/>
</dbReference>
<organism evidence="2 3">
    <name type="scientific">Linnemannia gamsii</name>
    <dbReference type="NCBI Taxonomy" id="64522"/>
    <lineage>
        <taxon>Eukaryota</taxon>
        <taxon>Fungi</taxon>
        <taxon>Fungi incertae sedis</taxon>
        <taxon>Mucoromycota</taxon>
        <taxon>Mortierellomycotina</taxon>
        <taxon>Mortierellomycetes</taxon>
        <taxon>Mortierellales</taxon>
        <taxon>Mortierellaceae</taxon>
        <taxon>Linnemannia</taxon>
    </lineage>
</organism>
<evidence type="ECO:0000256" key="1">
    <source>
        <dbReference type="SAM" id="MobiDB-lite"/>
    </source>
</evidence>
<feature type="compositionally biased region" description="Polar residues" evidence="1">
    <location>
        <begin position="277"/>
        <end position="290"/>
    </location>
</feature>
<evidence type="ECO:0000313" key="3">
    <source>
        <dbReference type="Proteomes" id="UP000823405"/>
    </source>
</evidence>
<feature type="region of interest" description="Disordered" evidence="1">
    <location>
        <begin position="51"/>
        <end position="72"/>
    </location>
</feature>
<name>A0A9P6UQK0_9FUNG</name>
<comment type="caution">
    <text evidence="2">The sequence shown here is derived from an EMBL/GenBank/DDBJ whole genome shotgun (WGS) entry which is preliminary data.</text>
</comment>
<gene>
    <name evidence="2" type="ORF">BGZ97_008291</name>
</gene>
<dbReference type="AlphaFoldDB" id="A0A9P6UQK0"/>
<dbReference type="EMBL" id="JAAAIN010000376">
    <property type="protein sequence ID" value="KAG0315395.1"/>
    <property type="molecule type" value="Genomic_DNA"/>
</dbReference>
<reference evidence="2" key="1">
    <citation type="journal article" date="2020" name="Fungal Divers.">
        <title>Resolving the Mortierellaceae phylogeny through synthesis of multi-gene phylogenetics and phylogenomics.</title>
        <authorList>
            <person name="Vandepol N."/>
            <person name="Liber J."/>
            <person name="Desiro A."/>
            <person name="Na H."/>
            <person name="Kennedy M."/>
            <person name="Barry K."/>
            <person name="Grigoriev I.V."/>
            <person name="Miller A.N."/>
            <person name="O'Donnell K."/>
            <person name="Stajich J.E."/>
            <person name="Bonito G."/>
        </authorList>
    </citation>
    <scope>NUCLEOTIDE SEQUENCE</scope>
    <source>
        <strain evidence="2">NVP60</strain>
    </source>
</reference>